<name>A0A7W9AYP6_9HYPH</name>
<accession>A0A7W9AYP6</accession>
<reference evidence="2 3" key="1">
    <citation type="submission" date="2020-08" db="EMBL/GenBank/DDBJ databases">
        <title>Genomic Encyclopedia of Type Strains, Phase IV (KMG-IV): sequencing the most valuable type-strain genomes for metagenomic binning, comparative biology and taxonomic classification.</title>
        <authorList>
            <person name="Goeker M."/>
        </authorList>
    </citation>
    <scope>NUCLEOTIDE SEQUENCE [LARGE SCALE GENOMIC DNA]</scope>
    <source>
        <strain evidence="2 3">DSM 26944</strain>
    </source>
</reference>
<keyword evidence="3" id="KW-1185">Reference proteome</keyword>
<protein>
    <submittedName>
        <fullName evidence="2">Uncharacterized protein</fullName>
    </submittedName>
</protein>
<feature type="chain" id="PRO_5031551339" evidence="1">
    <location>
        <begin position="22"/>
        <end position="50"/>
    </location>
</feature>
<keyword evidence="1" id="KW-0732">Signal</keyword>
<evidence type="ECO:0000313" key="2">
    <source>
        <dbReference type="EMBL" id="MBB5703043.1"/>
    </source>
</evidence>
<dbReference type="Proteomes" id="UP000555546">
    <property type="component" value="Unassembled WGS sequence"/>
</dbReference>
<evidence type="ECO:0000313" key="3">
    <source>
        <dbReference type="Proteomes" id="UP000555546"/>
    </source>
</evidence>
<feature type="signal peptide" evidence="1">
    <location>
        <begin position="1"/>
        <end position="21"/>
    </location>
</feature>
<organism evidence="2 3">
    <name type="scientific">Brucella daejeonensis</name>
    <dbReference type="NCBI Taxonomy" id="659015"/>
    <lineage>
        <taxon>Bacteria</taxon>
        <taxon>Pseudomonadati</taxon>
        <taxon>Pseudomonadota</taxon>
        <taxon>Alphaproteobacteria</taxon>
        <taxon>Hyphomicrobiales</taxon>
        <taxon>Brucellaceae</taxon>
        <taxon>Brucella/Ochrobactrum group</taxon>
        <taxon>Brucella</taxon>
    </lineage>
</organism>
<gene>
    <name evidence="2" type="ORF">FHS76_002934</name>
</gene>
<comment type="caution">
    <text evidence="2">The sequence shown here is derived from an EMBL/GenBank/DDBJ whole genome shotgun (WGS) entry which is preliminary data.</text>
</comment>
<dbReference type="AlphaFoldDB" id="A0A7W9AYP6"/>
<dbReference type="EMBL" id="JACIJG010000010">
    <property type="protein sequence ID" value="MBB5703043.1"/>
    <property type="molecule type" value="Genomic_DNA"/>
</dbReference>
<sequence length="50" mass="5404">MRTIILLASLTVLGFSGAAVAKDRDAASPTDVAYSTQAIQAQPHFRWNEN</sequence>
<proteinExistence type="predicted"/>
<evidence type="ECO:0000256" key="1">
    <source>
        <dbReference type="SAM" id="SignalP"/>
    </source>
</evidence>
<dbReference type="RefSeq" id="WP_183653899.1">
    <property type="nucleotide sequence ID" value="NZ_JACIJG010000010.1"/>
</dbReference>